<dbReference type="PANTHER" id="PTHR43661">
    <property type="entry name" value="D-XYLONATE DEHYDRATASE"/>
    <property type="match status" value="1"/>
</dbReference>
<protein>
    <submittedName>
        <fullName evidence="11">Dihydroxy-acid dehydratase</fullName>
    </submittedName>
</protein>
<evidence type="ECO:0000313" key="12">
    <source>
        <dbReference type="Proteomes" id="UP000309676"/>
    </source>
</evidence>
<dbReference type="Proteomes" id="UP000309676">
    <property type="component" value="Unassembled WGS sequence"/>
</dbReference>
<keyword evidence="4" id="KW-0479">Metal-binding</keyword>
<keyword evidence="12" id="KW-1185">Reference proteome</keyword>
<dbReference type="InterPro" id="IPR020558">
    <property type="entry name" value="DiOHA_6PGluconate_deHydtase_CS"/>
</dbReference>
<evidence type="ECO:0000259" key="9">
    <source>
        <dbReference type="Pfam" id="PF00920"/>
    </source>
</evidence>
<dbReference type="GO" id="GO:0016836">
    <property type="term" value="F:hydro-lyase activity"/>
    <property type="evidence" value="ECO:0007669"/>
    <property type="project" value="TreeGrafter"/>
</dbReference>
<dbReference type="GO" id="GO:0051537">
    <property type="term" value="F:2 iron, 2 sulfur cluster binding"/>
    <property type="evidence" value="ECO:0007669"/>
    <property type="project" value="UniProtKB-KW"/>
</dbReference>
<name>A0A5R9GLL4_9BACL</name>
<evidence type="ECO:0000256" key="6">
    <source>
        <dbReference type="ARBA" id="ARBA00023014"/>
    </source>
</evidence>
<evidence type="ECO:0000313" key="11">
    <source>
        <dbReference type="EMBL" id="TLS54023.1"/>
    </source>
</evidence>
<evidence type="ECO:0000256" key="5">
    <source>
        <dbReference type="ARBA" id="ARBA00023004"/>
    </source>
</evidence>
<keyword evidence="3" id="KW-0001">2Fe-2S</keyword>
<accession>A0A5R9GLL4</accession>
<dbReference type="GO" id="GO:0008652">
    <property type="term" value="P:amino acid biosynthetic process"/>
    <property type="evidence" value="ECO:0007669"/>
    <property type="project" value="UniProtKB-KW"/>
</dbReference>
<dbReference type="InterPro" id="IPR037237">
    <property type="entry name" value="IlvD/EDD_N"/>
</dbReference>
<evidence type="ECO:0000256" key="7">
    <source>
        <dbReference type="ARBA" id="ARBA00023239"/>
    </source>
</evidence>
<evidence type="ECO:0000256" key="8">
    <source>
        <dbReference type="ARBA" id="ARBA00023304"/>
    </source>
</evidence>
<dbReference type="InterPro" id="IPR042096">
    <property type="entry name" value="Dihydro-acid_dehy_C"/>
</dbReference>
<dbReference type="Pfam" id="PF00920">
    <property type="entry name" value="ILVD_EDD_N"/>
    <property type="match status" value="1"/>
</dbReference>
<gene>
    <name evidence="11" type="ORF">FE782_01345</name>
</gene>
<dbReference type="SUPFAM" id="SSF143975">
    <property type="entry name" value="IlvD/EDD N-terminal domain-like"/>
    <property type="match status" value="1"/>
</dbReference>
<dbReference type="SUPFAM" id="SSF52016">
    <property type="entry name" value="LeuD/IlvD-like"/>
    <property type="match status" value="1"/>
</dbReference>
<dbReference type="PROSITE" id="PS00887">
    <property type="entry name" value="ILVD_EDD_2"/>
    <property type="match status" value="1"/>
</dbReference>
<evidence type="ECO:0000259" key="10">
    <source>
        <dbReference type="Pfam" id="PF24877"/>
    </source>
</evidence>
<keyword evidence="7" id="KW-0456">Lyase</keyword>
<dbReference type="GO" id="GO:0046872">
    <property type="term" value="F:metal ion binding"/>
    <property type="evidence" value="ECO:0007669"/>
    <property type="project" value="UniProtKB-KW"/>
</dbReference>
<organism evidence="11 12">
    <name type="scientific">Paenibacillus antri</name>
    <dbReference type="NCBI Taxonomy" id="2582848"/>
    <lineage>
        <taxon>Bacteria</taxon>
        <taxon>Bacillati</taxon>
        <taxon>Bacillota</taxon>
        <taxon>Bacilli</taxon>
        <taxon>Bacillales</taxon>
        <taxon>Paenibacillaceae</taxon>
        <taxon>Paenibacillus</taxon>
    </lineage>
</organism>
<evidence type="ECO:0000256" key="4">
    <source>
        <dbReference type="ARBA" id="ARBA00022723"/>
    </source>
</evidence>
<feature type="domain" description="Dihydroxy-acid/6-phosphogluconate dehydratase C-terminal" evidence="10">
    <location>
        <begin position="400"/>
        <end position="599"/>
    </location>
</feature>
<evidence type="ECO:0000256" key="1">
    <source>
        <dbReference type="ARBA" id="ARBA00006486"/>
    </source>
</evidence>
<dbReference type="InterPro" id="IPR056740">
    <property type="entry name" value="ILV_EDD_C"/>
</dbReference>
<dbReference type="GO" id="GO:0005829">
    <property type="term" value="C:cytosol"/>
    <property type="evidence" value="ECO:0007669"/>
    <property type="project" value="TreeGrafter"/>
</dbReference>
<keyword evidence="8" id="KW-0100">Branched-chain amino acid biosynthesis</keyword>
<dbReference type="FunFam" id="3.50.30.80:FF:000001">
    <property type="entry name" value="Dihydroxy-acid dehydratase"/>
    <property type="match status" value="1"/>
</dbReference>
<dbReference type="OrthoDB" id="9807077at2"/>
<dbReference type="AlphaFoldDB" id="A0A5R9GLL4"/>
<dbReference type="GO" id="GO:0009082">
    <property type="term" value="P:branched-chain amino acid biosynthetic process"/>
    <property type="evidence" value="ECO:0007669"/>
    <property type="project" value="UniProtKB-KW"/>
</dbReference>
<reference evidence="11 12" key="1">
    <citation type="submission" date="2019-05" db="EMBL/GenBank/DDBJ databases">
        <authorList>
            <person name="Narsing Rao M.P."/>
            <person name="Li W.J."/>
        </authorList>
    </citation>
    <scope>NUCLEOTIDE SEQUENCE [LARGE SCALE GENOMIC DNA]</scope>
    <source>
        <strain evidence="11 12">SYSU_K30003</strain>
    </source>
</reference>
<comment type="caution">
    <text evidence="11">The sequence shown here is derived from an EMBL/GenBank/DDBJ whole genome shotgun (WGS) entry which is preliminary data.</text>
</comment>
<dbReference type="InterPro" id="IPR000581">
    <property type="entry name" value="ILV_EDD_N"/>
</dbReference>
<feature type="domain" description="Dihydroxy-acid/6-phosphogluconate dehydratase N-terminal" evidence="9">
    <location>
        <begin position="64"/>
        <end position="374"/>
    </location>
</feature>
<dbReference type="PANTHER" id="PTHR43661:SF3">
    <property type="entry name" value="D-XYLONATE DEHYDRATASE YAGF-RELATED"/>
    <property type="match status" value="1"/>
</dbReference>
<sequence>MRKRRCRRRIGRWRGWPRNGGRKEASGVVEDSERASQKVRKISFEGDALRMSMDWTVDDLDRIQVLVESTHGDSHPSSYHLNELIGEMEKGVYQYGGKPAVYTTTDICDGIAQAHNGMHYSLPSRDLIASMVEIHALSTPFDAMTLTSAGDKAVPAHLMAIARLNIPAIHVPGGAMGAGPCMRSNEELWHMSVEVERNQMTKEEFLAFQRACCPTCGACQYMGTAATMQVMSEALGLALPWSALIPATNAELRRAARASGQQVMRLAKAGILPEHILTEAAFENAIMVHSAVGGSLNAVMHLIAIAREIGITLTPERFDDIHRRIPVLVDTKTAGHYPTELFWYAGGVPFVMDEIRDFLHLDVMTVTGKTLGENLEEMRGAEMRNYAEMFLANYKLNRRNVIYPLSKPLKKEGSLAVLYGNLAPEGALIKKFAVAAEMQVHTGPARVFDSEREAVDAYVAKVIQPGDVVVIRYQGPKAVGMPEMFFMSELIASDPVLSHTTSLVTDGRFSGATRGPCVGYLGPEATDGGPIAFVRDGDVVRVDIPGRRIDVVGIEGEERAPQEIDEAFAGRRASWSPPTFRHKGVLGLYTRSANPALQGGSCAQGGGIGR</sequence>
<keyword evidence="5" id="KW-0408">Iron</keyword>
<dbReference type="Pfam" id="PF24877">
    <property type="entry name" value="ILV_EDD_C"/>
    <property type="match status" value="1"/>
</dbReference>
<dbReference type="EMBL" id="VCIW01000001">
    <property type="protein sequence ID" value="TLS54023.1"/>
    <property type="molecule type" value="Genomic_DNA"/>
</dbReference>
<evidence type="ECO:0000256" key="3">
    <source>
        <dbReference type="ARBA" id="ARBA00022714"/>
    </source>
</evidence>
<comment type="similarity">
    <text evidence="1">Belongs to the IlvD/Edd family.</text>
</comment>
<keyword evidence="2" id="KW-0028">Amino-acid biosynthesis</keyword>
<evidence type="ECO:0000256" key="2">
    <source>
        <dbReference type="ARBA" id="ARBA00022605"/>
    </source>
</evidence>
<proteinExistence type="inferred from homology"/>
<keyword evidence="6" id="KW-0411">Iron-sulfur</keyword>
<dbReference type="Gene3D" id="3.50.30.80">
    <property type="entry name" value="IlvD/EDD C-terminal domain-like"/>
    <property type="match status" value="1"/>
</dbReference>